<gene>
    <name evidence="2" type="ORF">ZEAMMB73_Zm00001d039546</name>
</gene>
<feature type="compositionally biased region" description="Basic residues" evidence="1">
    <location>
        <begin position="49"/>
        <end position="63"/>
    </location>
</feature>
<accession>A0A1D6MIB3</accession>
<organism evidence="2">
    <name type="scientific">Zea mays</name>
    <name type="common">Maize</name>
    <dbReference type="NCBI Taxonomy" id="4577"/>
    <lineage>
        <taxon>Eukaryota</taxon>
        <taxon>Viridiplantae</taxon>
        <taxon>Streptophyta</taxon>
        <taxon>Embryophyta</taxon>
        <taxon>Tracheophyta</taxon>
        <taxon>Spermatophyta</taxon>
        <taxon>Magnoliopsida</taxon>
        <taxon>Liliopsida</taxon>
        <taxon>Poales</taxon>
        <taxon>Poaceae</taxon>
        <taxon>PACMAD clade</taxon>
        <taxon>Panicoideae</taxon>
        <taxon>Andropogonodae</taxon>
        <taxon>Andropogoneae</taxon>
        <taxon>Tripsacinae</taxon>
        <taxon>Zea</taxon>
    </lineage>
</organism>
<proteinExistence type="predicted"/>
<protein>
    <submittedName>
        <fullName evidence="2">Ras-related protein RABG3a</fullName>
    </submittedName>
</protein>
<name>A0A1D6MIB3_MAIZE</name>
<dbReference type="EMBL" id="CM007649">
    <property type="protein sequence ID" value="ONM29159.1"/>
    <property type="molecule type" value="Genomic_DNA"/>
</dbReference>
<feature type="region of interest" description="Disordered" evidence="1">
    <location>
        <begin position="17"/>
        <end position="135"/>
    </location>
</feature>
<sequence length="135" mass="14555">VHGSVVARSPLCSASAALRFRPPPPRKSRLLTQRHQRCPPLHPCSADLRHRHRPSSPRNHRPSPRASVAIRGITFLPHASRPSSAPSPSFPTRAPPPPCVPRPRPSLTRCPATSAAIASPTKCPRDVRPAANPSP</sequence>
<evidence type="ECO:0000313" key="2">
    <source>
        <dbReference type="EMBL" id="ONM29164.1"/>
    </source>
</evidence>
<evidence type="ECO:0000256" key="1">
    <source>
        <dbReference type="SAM" id="MobiDB-lite"/>
    </source>
</evidence>
<reference evidence="2" key="1">
    <citation type="submission" date="2015-12" db="EMBL/GenBank/DDBJ databases">
        <title>Update maize B73 reference genome by single molecule sequencing technologies.</title>
        <authorList>
            <consortium name="Maize Genome Sequencing Project"/>
            <person name="Ware D."/>
        </authorList>
    </citation>
    <scope>NUCLEOTIDE SEQUENCE [LARGE SCALE GENOMIC DNA]</scope>
    <source>
        <tissue evidence="2">Seedling</tissue>
    </source>
</reference>
<feature type="non-terminal residue" evidence="2">
    <location>
        <position position="1"/>
    </location>
</feature>
<feature type="compositionally biased region" description="Low complexity" evidence="1">
    <location>
        <begin position="77"/>
        <end position="92"/>
    </location>
</feature>
<dbReference type="AlphaFoldDB" id="A0A1D6MIB3"/>
<feature type="compositionally biased region" description="Basic residues" evidence="1">
    <location>
        <begin position="24"/>
        <end position="37"/>
    </location>
</feature>
<dbReference type="EMBL" id="CM007649">
    <property type="protein sequence ID" value="ONM29164.1"/>
    <property type="molecule type" value="Genomic_DNA"/>
</dbReference>
<feature type="compositionally biased region" description="Pro residues" evidence="1">
    <location>
        <begin position="93"/>
        <end position="104"/>
    </location>
</feature>